<comment type="caution">
    <text evidence="2">The sequence shown here is derived from an EMBL/GenBank/DDBJ whole genome shotgun (WGS) entry which is preliminary data.</text>
</comment>
<dbReference type="EMBL" id="JANJYJ010000002">
    <property type="protein sequence ID" value="KAK3226087.1"/>
    <property type="molecule type" value="Genomic_DNA"/>
</dbReference>
<keyword evidence="3" id="KW-1185">Reference proteome</keyword>
<gene>
    <name evidence="2" type="ORF">Dsin_005949</name>
</gene>
<sequence>MDAAKVAKLCENLSIADEDCVIHKITEDVQKEVFDNVYHCLVDMVQIHNIPIMCMNRKTAKWLAKQIGVVVIEILADSKECWGKKSRFKNQEKGDSSEKGRSTEGSLKVTRSLSLSSKARSLVSKEDGSVGKPVVAKKITRSKVLKILGRHLDDVHEQSDVGPKRLDSISVDGPNQGSIVNITKKRCKGTDVLYRPIPIAINQTEHKPITKQGERSQTCKRKMVFASLKKVNNPKKSKVSTDVEVHGSHAAKIKEQLGFDGSINVDYCGKSRDLMLLWKDSLVVTILSFSIGYIDSRIQMEDGFLSRFSGFYGSSIPGDSNSKYFYGSASARKKENLIFTLLDDDGLPHDTDDGFARVISSFTILHSIAYKKTGKKGLMTFKLDMSKAYDRGKPPYQPLVFFTDDSVLFCMASSDSINHIHKLLSIYKRGSGQQENLQKSKITFSPNVLTDVMRDIQEIFDIEDCNTKDNYLGLPTLIGRNERLTFNEIKEHVLNRVRS</sequence>
<evidence type="ECO:0000313" key="3">
    <source>
        <dbReference type="Proteomes" id="UP001281410"/>
    </source>
</evidence>
<feature type="region of interest" description="Disordered" evidence="1">
    <location>
        <begin position="87"/>
        <end position="110"/>
    </location>
</feature>
<evidence type="ECO:0000256" key="1">
    <source>
        <dbReference type="SAM" id="MobiDB-lite"/>
    </source>
</evidence>
<dbReference type="Proteomes" id="UP001281410">
    <property type="component" value="Unassembled WGS sequence"/>
</dbReference>
<accession>A0AAE0EFP2</accession>
<feature type="compositionally biased region" description="Basic and acidic residues" evidence="1">
    <location>
        <begin position="87"/>
        <end position="102"/>
    </location>
</feature>
<dbReference type="AlphaFoldDB" id="A0AAE0EFP2"/>
<organism evidence="2 3">
    <name type="scientific">Dipteronia sinensis</name>
    <dbReference type="NCBI Taxonomy" id="43782"/>
    <lineage>
        <taxon>Eukaryota</taxon>
        <taxon>Viridiplantae</taxon>
        <taxon>Streptophyta</taxon>
        <taxon>Embryophyta</taxon>
        <taxon>Tracheophyta</taxon>
        <taxon>Spermatophyta</taxon>
        <taxon>Magnoliopsida</taxon>
        <taxon>eudicotyledons</taxon>
        <taxon>Gunneridae</taxon>
        <taxon>Pentapetalae</taxon>
        <taxon>rosids</taxon>
        <taxon>malvids</taxon>
        <taxon>Sapindales</taxon>
        <taxon>Sapindaceae</taxon>
        <taxon>Hippocastanoideae</taxon>
        <taxon>Acereae</taxon>
        <taxon>Dipteronia</taxon>
    </lineage>
</organism>
<evidence type="ECO:0000313" key="2">
    <source>
        <dbReference type="EMBL" id="KAK3226087.1"/>
    </source>
</evidence>
<protein>
    <submittedName>
        <fullName evidence="2">Uncharacterized protein</fullName>
    </submittedName>
</protein>
<reference evidence="2" key="1">
    <citation type="journal article" date="2023" name="Plant J.">
        <title>Genome sequences and population genomics provide insights into the demographic history, inbreeding, and mutation load of two 'living fossil' tree species of Dipteronia.</title>
        <authorList>
            <person name="Feng Y."/>
            <person name="Comes H.P."/>
            <person name="Chen J."/>
            <person name="Zhu S."/>
            <person name="Lu R."/>
            <person name="Zhang X."/>
            <person name="Li P."/>
            <person name="Qiu J."/>
            <person name="Olsen K.M."/>
            <person name="Qiu Y."/>
        </authorList>
    </citation>
    <scope>NUCLEOTIDE SEQUENCE</scope>
    <source>
        <strain evidence="2">NBL</strain>
    </source>
</reference>
<name>A0AAE0EFP2_9ROSI</name>
<proteinExistence type="predicted"/>